<dbReference type="eggNOG" id="ENOG50333DA">
    <property type="taxonomic scope" value="Bacteria"/>
</dbReference>
<dbReference type="EMBL" id="GG657758">
    <property type="protein sequence ID" value="EFL39728.1"/>
    <property type="molecule type" value="Genomic_DNA"/>
</dbReference>
<accession>D9XWF4</accession>
<dbReference type="Proteomes" id="UP000002968">
    <property type="component" value="Unassembled WGS sequence"/>
</dbReference>
<keyword evidence="2" id="KW-1185">Reference proteome</keyword>
<dbReference type="HOGENOM" id="CLU_076599_1_0_11"/>
<gene>
    <name evidence="1" type="ORF">SSRG_02532</name>
</gene>
<evidence type="ECO:0000313" key="2">
    <source>
        <dbReference type="Proteomes" id="UP000002968"/>
    </source>
</evidence>
<evidence type="ECO:0000313" key="1">
    <source>
        <dbReference type="EMBL" id="EFL39728.1"/>
    </source>
</evidence>
<dbReference type="Gene3D" id="2.50.20.20">
    <property type="match status" value="1"/>
</dbReference>
<proteinExistence type="predicted"/>
<dbReference type="InterPro" id="IPR029046">
    <property type="entry name" value="LolA/LolB/LppX"/>
</dbReference>
<evidence type="ECO:0008006" key="3">
    <source>
        <dbReference type="Google" id="ProtNLM"/>
    </source>
</evidence>
<sequence>MTEVLQAAFKNTSEAKSSKVRMTMTMPAGVDGGGTMEISGVQGWDPAVMDVTMKGSALTEGDPDAPEQIRMIMLDNVMYMDMGAKQAAEMDGKRWMKMDFAAIAEASGDAEMQKQMTGGLENMNQDPAQQLALLLESPNLKHVGPQKIDGAQTQHYKGTLSFEEMLDANKSTDGLLSAKEREELIANVEKTGLKGYDTEVWVNEDNYPVRMVVGMKMPQGTMNMKADYSDYGAKAEVQAPPAKDTLDLMEMLSELEDLGADSEAGLSS</sequence>
<protein>
    <recommendedName>
        <fullName evidence="3">Lipoprotein</fullName>
    </recommendedName>
</protein>
<reference evidence="1" key="1">
    <citation type="submission" date="2009-02" db="EMBL/GenBank/DDBJ databases">
        <title>Annotation of Streptomyces griseoflavus strain Tu4000.</title>
        <authorList>
            <consortium name="The Broad Institute Genome Sequencing Platform"/>
            <consortium name="Broad Institute Microbial Sequencing Center"/>
            <person name="Fischbach M."/>
            <person name="Godfrey P."/>
            <person name="Ward D."/>
            <person name="Young S."/>
            <person name="Zeng Q."/>
            <person name="Koehrsen M."/>
            <person name="Alvarado L."/>
            <person name="Berlin A.M."/>
            <person name="Bochicchio J."/>
            <person name="Borenstein D."/>
            <person name="Chapman S.B."/>
            <person name="Chen Z."/>
            <person name="Engels R."/>
            <person name="Freedman E."/>
            <person name="Gellesch M."/>
            <person name="Goldberg J."/>
            <person name="Griggs A."/>
            <person name="Gujja S."/>
            <person name="Heilman E.R."/>
            <person name="Heiman D.I."/>
            <person name="Hepburn T.A."/>
            <person name="Howarth C."/>
            <person name="Jen D."/>
            <person name="Larson L."/>
            <person name="Lewis B."/>
            <person name="Mehta T."/>
            <person name="Park D."/>
            <person name="Pearson M."/>
            <person name="Richards J."/>
            <person name="Roberts A."/>
            <person name="Saif S."/>
            <person name="Shea T.D."/>
            <person name="Shenoy N."/>
            <person name="Sisk P."/>
            <person name="Stolte C."/>
            <person name="Sykes S.N."/>
            <person name="Thomson T."/>
            <person name="Walk T."/>
            <person name="White J."/>
            <person name="Yandava C."/>
            <person name="Straight P."/>
            <person name="Clardy J."/>
            <person name="Hung D."/>
            <person name="Kolter R."/>
            <person name="Mekalanos J."/>
            <person name="Walker S."/>
            <person name="Walsh C.T."/>
            <person name="Wieland-Brown L.C."/>
            <person name="Haas B."/>
            <person name="Nusbaum C."/>
            <person name="Birren B."/>
        </authorList>
    </citation>
    <scope>NUCLEOTIDE SEQUENCE [LARGE SCALE GENOMIC DNA]</scope>
    <source>
        <strain evidence="1">Tu4000</strain>
    </source>
</reference>
<name>D9XWF4_9ACTN</name>
<dbReference type="SUPFAM" id="SSF89392">
    <property type="entry name" value="Prokaryotic lipoproteins and lipoprotein localization factors"/>
    <property type="match status" value="1"/>
</dbReference>
<organism evidence="1 2">
    <name type="scientific">Streptomyces griseoflavus Tu4000</name>
    <dbReference type="NCBI Taxonomy" id="467200"/>
    <lineage>
        <taxon>Bacteria</taxon>
        <taxon>Bacillati</taxon>
        <taxon>Actinomycetota</taxon>
        <taxon>Actinomycetes</taxon>
        <taxon>Kitasatosporales</taxon>
        <taxon>Streptomycetaceae</taxon>
        <taxon>Streptomyces</taxon>
    </lineage>
</organism>
<dbReference type="AlphaFoldDB" id="D9XWF4"/>
<dbReference type="STRING" id="467200.SSRG_02532"/>